<dbReference type="CDD" id="cd20618">
    <property type="entry name" value="CYP71_clan"/>
    <property type="match status" value="1"/>
</dbReference>
<dbReference type="PANTHER" id="PTHR47947">
    <property type="entry name" value="CYTOCHROME P450 82C3-RELATED"/>
    <property type="match status" value="1"/>
</dbReference>
<dbReference type="GO" id="GO:0044550">
    <property type="term" value="P:secondary metabolite biosynthetic process"/>
    <property type="evidence" value="ECO:0007669"/>
    <property type="project" value="UniProtKB-ARBA"/>
</dbReference>
<evidence type="ECO:0008006" key="15">
    <source>
        <dbReference type="Google" id="ProtNLM"/>
    </source>
</evidence>
<evidence type="ECO:0000256" key="4">
    <source>
        <dbReference type="ARBA" id="ARBA00022692"/>
    </source>
</evidence>
<dbReference type="Gene3D" id="1.10.630.10">
    <property type="entry name" value="Cytochrome P450"/>
    <property type="match status" value="1"/>
</dbReference>
<evidence type="ECO:0000256" key="5">
    <source>
        <dbReference type="ARBA" id="ARBA00022723"/>
    </source>
</evidence>
<keyword evidence="8 10" id="KW-0408">Iron</keyword>
<dbReference type="FunFam" id="1.10.630.10:FF:000026">
    <property type="entry name" value="Cytochrome P450 82C4"/>
    <property type="match status" value="1"/>
</dbReference>
<evidence type="ECO:0000256" key="2">
    <source>
        <dbReference type="ARBA" id="ARBA00004370"/>
    </source>
</evidence>
<evidence type="ECO:0000256" key="8">
    <source>
        <dbReference type="ARBA" id="ARBA00023004"/>
    </source>
</evidence>
<evidence type="ECO:0000313" key="14">
    <source>
        <dbReference type="Proteomes" id="UP000541444"/>
    </source>
</evidence>
<dbReference type="PROSITE" id="PS00086">
    <property type="entry name" value="CYTOCHROME_P450"/>
    <property type="match status" value="1"/>
</dbReference>
<protein>
    <recommendedName>
        <fullName evidence="15">Cytochrome P450</fullName>
    </recommendedName>
</protein>
<dbReference type="GO" id="GO:0004497">
    <property type="term" value="F:monooxygenase activity"/>
    <property type="evidence" value="ECO:0007669"/>
    <property type="project" value="UniProtKB-KW"/>
</dbReference>
<dbReference type="GO" id="GO:0016705">
    <property type="term" value="F:oxidoreductase activity, acting on paired donors, with incorporation or reduction of molecular oxygen"/>
    <property type="evidence" value="ECO:0007669"/>
    <property type="project" value="InterPro"/>
</dbReference>
<organism evidence="13 14">
    <name type="scientific">Kingdonia uniflora</name>
    <dbReference type="NCBI Taxonomy" id="39325"/>
    <lineage>
        <taxon>Eukaryota</taxon>
        <taxon>Viridiplantae</taxon>
        <taxon>Streptophyta</taxon>
        <taxon>Embryophyta</taxon>
        <taxon>Tracheophyta</taxon>
        <taxon>Spermatophyta</taxon>
        <taxon>Magnoliopsida</taxon>
        <taxon>Ranunculales</taxon>
        <taxon>Circaeasteraceae</taxon>
        <taxon>Kingdonia</taxon>
    </lineage>
</organism>
<name>A0A7J7N0R4_9MAGN</name>
<keyword evidence="6 12" id="KW-1133">Transmembrane helix</keyword>
<evidence type="ECO:0000256" key="11">
    <source>
        <dbReference type="RuleBase" id="RU000461"/>
    </source>
</evidence>
<sequence>MMILEPLNLLYPLVALFTCLLLYYTTRSMSNTPPEPRRWPIIGHLHLLGGPGLLHVKLAKLAEKYGPVMLLHIGARPTLIVTDADAAKECFTTNDLTFASRPRLSTGKILGYDFAGIVWTPYGSYWRDLRRICTIELLSSHRLNNLSYIRHEETINLVKGIGEKSSELGSVVVVRDNLLDMVTATMLRMVSIGRCLSFGGEEERREFKKLVEESFYYAGVPVIGDSLPWLGWLDLNGTQRAMNQIANRLDSVAQTWIDNRVNERRSGDTGADFLDVILNMAEENSFASLSEATPERRNTIIKTLLLTMIEASMDTTTVTIEWALSELINKPQVLHKAQEEIQLKIGNEERMVEDSDLKDLPYLHAIIKETLRLHPAGPLLVPHESTTDCVVAGFKIPAGTRLLVNAWKIHRDPKWWDRPLDFVPERFIKGQGSYSDIDIRGQHFQLIPFGSGRRSCPGISLALSILHLSIARLLHAFKWEIPPSLSCLDMTEGPGLSSPKAIPLEALVVPRAGAKFYG</sequence>
<comment type="similarity">
    <text evidence="11">Belongs to the cytochrome P450 family.</text>
</comment>
<dbReference type="PRINTS" id="PR00385">
    <property type="entry name" value="P450"/>
</dbReference>
<keyword evidence="5 10" id="KW-0479">Metal-binding</keyword>
<proteinExistence type="inferred from homology"/>
<keyword evidence="9 12" id="KW-0472">Membrane</keyword>
<dbReference type="SUPFAM" id="SSF48264">
    <property type="entry name" value="Cytochrome P450"/>
    <property type="match status" value="1"/>
</dbReference>
<keyword evidence="7 11" id="KW-0560">Oxidoreductase</keyword>
<dbReference type="Proteomes" id="UP000541444">
    <property type="component" value="Unassembled WGS sequence"/>
</dbReference>
<dbReference type="OrthoDB" id="2789670at2759"/>
<feature type="transmembrane region" description="Helical" evidence="12">
    <location>
        <begin position="7"/>
        <end position="24"/>
    </location>
</feature>
<dbReference type="PRINTS" id="PR00463">
    <property type="entry name" value="EP450I"/>
</dbReference>
<keyword evidence="3 10" id="KW-0349">Heme</keyword>
<dbReference type="Pfam" id="PF00067">
    <property type="entry name" value="p450"/>
    <property type="match status" value="1"/>
</dbReference>
<dbReference type="GO" id="GO:0016020">
    <property type="term" value="C:membrane"/>
    <property type="evidence" value="ECO:0007669"/>
    <property type="project" value="UniProtKB-SubCell"/>
</dbReference>
<feature type="binding site" description="axial binding residue" evidence="10">
    <location>
        <position position="456"/>
    </location>
    <ligand>
        <name>heme</name>
        <dbReference type="ChEBI" id="CHEBI:30413"/>
    </ligand>
    <ligandPart>
        <name>Fe</name>
        <dbReference type="ChEBI" id="CHEBI:18248"/>
    </ligandPart>
</feature>
<evidence type="ECO:0000256" key="10">
    <source>
        <dbReference type="PIRSR" id="PIRSR602401-1"/>
    </source>
</evidence>
<evidence type="ECO:0000256" key="6">
    <source>
        <dbReference type="ARBA" id="ARBA00022989"/>
    </source>
</evidence>
<dbReference type="GO" id="GO:0020037">
    <property type="term" value="F:heme binding"/>
    <property type="evidence" value="ECO:0007669"/>
    <property type="project" value="InterPro"/>
</dbReference>
<evidence type="ECO:0000313" key="13">
    <source>
        <dbReference type="EMBL" id="KAF6160697.1"/>
    </source>
</evidence>
<dbReference type="InterPro" id="IPR001128">
    <property type="entry name" value="Cyt_P450"/>
</dbReference>
<dbReference type="AlphaFoldDB" id="A0A7J7N0R4"/>
<evidence type="ECO:0000256" key="3">
    <source>
        <dbReference type="ARBA" id="ARBA00022617"/>
    </source>
</evidence>
<dbReference type="InterPro" id="IPR002401">
    <property type="entry name" value="Cyt_P450_E_grp-I"/>
</dbReference>
<dbReference type="InterPro" id="IPR017972">
    <property type="entry name" value="Cyt_P450_CS"/>
</dbReference>
<evidence type="ECO:0000256" key="7">
    <source>
        <dbReference type="ARBA" id="ARBA00023002"/>
    </source>
</evidence>
<keyword evidence="11" id="KW-0503">Monooxygenase</keyword>
<comment type="caution">
    <text evidence="13">The sequence shown here is derived from an EMBL/GenBank/DDBJ whole genome shotgun (WGS) entry which is preliminary data.</text>
</comment>
<dbReference type="PANTHER" id="PTHR47947:SF26">
    <property type="entry name" value="CYTOCHROME P450"/>
    <property type="match status" value="1"/>
</dbReference>
<evidence type="ECO:0000256" key="12">
    <source>
        <dbReference type="SAM" id="Phobius"/>
    </source>
</evidence>
<comment type="subcellular location">
    <subcellularLocation>
        <location evidence="2">Membrane</location>
    </subcellularLocation>
</comment>
<gene>
    <name evidence="13" type="ORF">GIB67_019637</name>
</gene>
<keyword evidence="14" id="KW-1185">Reference proteome</keyword>
<evidence type="ECO:0000256" key="9">
    <source>
        <dbReference type="ARBA" id="ARBA00023136"/>
    </source>
</evidence>
<accession>A0A7J7N0R4</accession>
<dbReference type="GO" id="GO:0005506">
    <property type="term" value="F:iron ion binding"/>
    <property type="evidence" value="ECO:0007669"/>
    <property type="project" value="InterPro"/>
</dbReference>
<comment type="cofactor">
    <cofactor evidence="1 10">
        <name>heme</name>
        <dbReference type="ChEBI" id="CHEBI:30413"/>
    </cofactor>
</comment>
<dbReference type="EMBL" id="JACGCM010001161">
    <property type="protein sequence ID" value="KAF6160697.1"/>
    <property type="molecule type" value="Genomic_DNA"/>
</dbReference>
<dbReference type="InterPro" id="IPR050651">
    <property type="entry name" value="Plant_Cytochrome_P450_Monoox"/>
</dbReference>
<evidence type="ECO:0000256" key="1">
    <source>
        <dbReference type="ARBA" id="ARBA00001971"/>
    </source>
</evidence>
<keyword evidence="4 12" id="KW-0812">Transmembrane</keyword>
<reference evidence="13 14" key="1">
    <citation type="journal article" date="2020" name="IScience">
        <title>Genome Sequencing of the Endangered Kingdonia uniflora (Circaeasteraceae, Ranunculales) Reveals Potential Mechanisms of Evolutionary Specialization.</title>
        <authorList>
            <person name="Sun Y."/>
            <person name="Deng T."/>
            <person name="Zhang A."/>
            <person name="Moore M.J."/>
            <person name="Landis J.B."/>
            <person name="Lin N."/>
            <person name="Zhang H."/>
            <person name="Zhang X."/>
            <person name="Huang J."/>
            <person name="Zhang X."/>
            <person name="Sun H."/>
            <person name="Wang H."/>
        </authorList>
    </citation>
    <scope>NUCLEOTIDE SEQUENCE [LARGE SCALE GENOMIC DNA]</scope>
    <source>
        <strain evidence="13">TB1705</strain>
        <tissue evidence="13">Leaf</tissue>
    </source>
</reference>
<dbReference type="InterPro" id="IPR036396">
    <property type="entry name" value="Cyt_P450_sf"/>
</dbReference>